<dbReference type="InterPro" id="IPR014347">
    <property type="entry name" value="Tautomerase/MIF_sf"/>
</dbReference>
<dbReference type="SUPFAM" id="SSF55331">
    <property type="entry name" value="Tautomerase/MIF"/>
    <property type="match status" value="1"/>
</dbReference>
<proteinExistence type="predicted"/>
<dbReference type="Gene3D" id="3.30.429.10">
    <property type="entry name" value="Macrophage Migration Inhibitory Factor"/>
    <property type="match status" value="1"/>
</dbReference>
<dbReference type="Proteomes" id="UP000501003">
    <property type="component" value="Chromosome"/>
</dbReference>
<protein>
    <submittedName>
        <fullName evidence="1">Tautomerase family protein</fullName>
    </submittedName>
</protein>
<dbReference type="EMBL" id="CP054056">
    <property type="protein sequence ID" value="QKJ25685.1"/>
    <property type="molecule type" value="Genomic_DNA"/>
</dbReference>
<evidence type="ECO:0000313" key="2">
    <source>
        <dbReference type="Proteomes" id="UP000501003"/>
    </source>
</evidence>
<dbReference type="InterPro" id="IPR037479">
    <property type="entry name" value="Tauto_MSAD"/>
</dbReference>
<dbReference type="RefSeq" id="WP_173493982.1">
    <property type="nucleotide sequence ID" value="NZ_CP054056.1"/>
</dbReference>
<reference evidence="1 2" key="1">
    <citation type="submission" date="2020-05" db="EMBL/GenBank/DDBJ databases">
        <title>Aquirufa sp. strain 15G-AUS-rot a new Aquirufa species.</title>
        <authorList>
            <person name="Pitt A."/>
            <person name="Hahn M.W."/>
        </authorList>
    </citation>
    <scope>NUCLEOTIDE SEQUENCE [LARGE SCALE GENOMIC DNA]</scope>
    <source>
        <strain evidence="1 2">15G-AUS-rot</strain>
    </source>
</reference>
<dbReference type="KEGG" id="aqg:HRU87_05845"/>
<organism evidence="1 2">
    <name type="scientific">Aquiluna borgnonia</name>
    <dbReference type="NCBI Taxonomy" id="2499157"/>
    <lineage>
        <taxon>Bacteria</taxon>
        <taxon>Bacillati</taxon>
        <taxon>Actinomycetota</taxon>
        <taxon>Actinomycetes</taxon>
        <taxon>Micrococcales</taxon>
        <taxon>Microbacteriaceae</taxon>
        <taxon>Luna cluster</taxon>
        <taxon>Luna-1 subcluster</taxon>
        <taxon>Aquiluna</taxon>
    </lineage>
</organism>
<accession>A0A7D4PZG4</accession>
<gene>
    <name evidence="1" type="ORF">HRU87_05845</name>
</gene>
<sequence length="134" mass="15101">MPLVRIDLVKGRATSDVQKIADAIHEALVEVMEIPVRDRFQVVTQHDAFEVVAEDAGLGFERDDSKVMIQIITQRGRTQNLKQRLYQRITSKLTITGVTPNNVFISYTENTPADWSFGFGKAQFLLGELKSYAS</sequence>
<dbReference type="PANTHER" id="PTHR38460:SF1">
    <property type="entry name" value="TAUTOMERASE YOLI-RELATED"/>
    <property type="match status" value="1"/>
</dbReference>
<dbReference type="AlphaFoldDB" id="A0A7D4PZG4"/>
<dbReference type="Pfam" id="PF14552">
    <property type="entry name" value="Tautomerase_2"/>
    <property type="match status" value="1"/>
</dbReference>
<name>A0A7D4PZG4_9MICO</name>
<evidence type="ECO:0000313" key="1">
    <source>
        <dbReference type="EMBL" id="QKJ25685.1"/>
    </source>
</evidence>
<dbReference type="PANTHER" id="PTHR38460">
    <property type="entry name" value="TAUTOMERASE YOLI-RELATED"/>
    <property type="match status" value="1"/>
</dbReference>
<keyword evidence="2" id="KW-1185">Reference proteome</keyword>